<dbReference type="EMBL" id="JACTNZ010000001">
    <property type="protein sequence ID" value="KAG5565384.1"/>
    <property type="molecule type" value="Genomic_DNA"/>
</dbReference>
<dbReference type="InterPro" id="IPR006564">
    <property type="entry name" value="Znf_PMZ"/>
</dbReference>
<gene>
    <name evidence="8" type="ORF">RHGRI_001324</name>
</gene>
<dbReference type="PANTHER" id="PTHR31973:SF187">
    <property type="entry name" value="MUTATOR TRANSPOSASE MUDRA PROTEIN"/>
    <property type="match status" value="1"/>
</dbReference>
<sequence>MNAKTCTCRRWDLTSIPCAHALVVLRDSKKKAEGLVHYYYQKQAYINTYKHVIYPMNGMDMWEKTNKPPIEPPHYTRNSRRPKKCRMREPDEPPAQSDGTKLIFGAGFVTSSEQIFGCFGTGMQLIFGAGFVTGLEQIFGCFGIGMQLIFGAVLRAELGCFFGGQTRQVAVAAIALFMLSCFCSLTVWKLL</sequence>
<feature type="transmembrane region" description="Helical" evidence="6">
    <location>
        <begin position="125"/>
        <end position="149"/>
    </location>
</feature>
<organism evidence="8 9">
    <name type="scientific">Rhododendron griersonianum</name>
    <dbReference type="NCBI Taxonomy" id="479676"/>
    <lineage>
        <taxon>Eukaryota</taxon>
        <taxon>Viridiplantae</taxon>
        <taxon>Streptophyta</taxon>
        <taxon>Embryophyta</taxon>
        <taxon>Tracheophyta</taxon>
        <taxon>Spermatophyta</taxon>
        <taxon>Magnoliopsida</taxon>
        <taxon>eudicotyledons</taxon>
        <taxon>Gunneridae</taxon>
        <taxon>Pentapetalae</taxon>
        <taxon>asterids</taxon>
        <taxon>Ericales</taxon>
        <taxon>Ericaceae</taxon>
        <taxon>Ericoideae</taxon>
        <taxon>Rhodoreae</taxon>
        <taxon>Rhododendron</taxon>
    </lineage>
</organism>
<keyword evidence="6" id="KW-0472">Membrane</keyword>
<evidence type="ECO:0000256" key="6">
    <source>
        <dbReference type="SAM" id="Phobius"/>
    </source>
</evidence>
<dbReference type="SMART" id="SM00575">
    <property type="entry name" value="ZnF_PMZ"/>
    <property type="match status" value="1"/>
</dbReference>
<keyword evidence="6" id="KW-1133">Transmembrane helix</keyword>
<evidence type="ECO:0000256" key="3">
    <source>
        <dbReference type="ARBA" id="ARBA00022833"/>
    </source>
</evidence>
<keyword evidence="9" id="KW-1185">Reference proteome</keyword>
<feature type="domain" description="SWIM-type" evidence="7">
    <location>
        <begin position="1"/>
        <end position="29"/>
    </location>
</feature>
<keyword evidence="1" id="KW-0479">Metal-binding</keyword>
<feature type="transmembrane region" description="Helical" evidence="6">
    <location>
        <begin position="169"/>
        <end position="188"/>
    </location>
</feature>
<evidence type="ECO:0000313" key="8">
    <source>
        <dbReference type="EMBL" id="KAG5565384.1"/>
    </source>
</evidence>
<evidence type="ECO:0000259" key="7">
    <source>
        <dbReference type="PROSITE" id="PS50966"/>
    </source>
</evidence>
<dbReference type="Proteomes" id="UP000823749">
    <property type="component" value="Chromosome 1"/>
</dbReference>
<dbReference type="AlphaFoldDB" id="A0AAV6LL17"/>
<keyword evidence="3" id="KW-0862">Zinc</keyword>
<dbReference type="Pfam" id="PF04434">
    <property type="entry name" value="SWIM"/>
    <property type="match status" value="1"/>
</dbReference>
<evidence type="ECO:0000256" key="4">
    <source>
        <dbReference type="PROSITE-ProRule" id="PRU00325"/>
    </source>
</evidence>
<dbReference type="InterPro" id="IPR007527">
    <property type="entry name" value="Znf_SWIM"/>
</dbReference>
<dbReference type="PANTHER" id="PTHR31973">
    <property type="entry name" value="POLYPROTEIN, PUTATIVE-RELATED"/>
    <property type="match status" value="1"/>
</dbReference>
<keyword evidence="6" id="KW-0812">Transmembrane</keyword>
<accession>A0AAV6LL17</accession>
<feature type="compositionally biased region" description="Basic residues" evidence="5">
    <location>
        <begin position="77"/>
        <end position="86"/>
    </location>
</feature>
<keyword evidence="2 4" id="KW-0863">Zinc-finger</keyword>
<reference evidence="8" key="1">
    <citation type="submission" date="2020-08" db="EMBL/GenBank/DDBJ databases">
        <title>Plant Genome Project.</title>
        <authorList>
            <person name="Zhang R.-G."/>
        </authorList>
    </citation>
    <scope>NUCLEOTIDE SEQUENCE</scope>
    <source>
        <strain evidence="8">WSP0</strain>
        <tissue evidence="8">Leaf</tissue>
    </source>
</reference>
<evidence type="ECO:0000256" key="5">
    <source>
        <dbReference type="SAM" id="MobiDB-lite"/>
    </source>
</evidence>
<dbReference type="GO" id="GO:0008270">
    <property type="term" value="F:zinc ion binding"/>
    <property type="evidence" value="ECO:0007669"/>
    <property type="project" value="UniProtKB-KW"/>
</dbReference>
<evidence type="ECO:0000256" key="2">
    <source>
        <dbReference type="ARBA" id="ARBA00022771"/>
    </source>
</evidence>
<proteinExistence type="predicted"/>
<protein>
    <recommendedName>
        <fullName evidence="7">SWIM-type domain-containing protein</fullName>
    </recommendedName>
</protein>
<evidence type="ECO:0000256" key="1">
    <source>
        <dbReference type="ARBA" id="ARBA00022723"/>
    </source>
</evidence>
<feature type="region of interest" description="Disordered" evidence="5">
    <location>
        <begin position="65"/>
        <end position="97"/>
    </location>
</feature>
<dbReference type="PROSITE" id="PS50966">
    <property type="entry name" value="ZF_SWIM"/>
    <property type="match status" value="1"/>
</dbReference>
<evidence type="ECO:0000313" key="9">
    <source>
        <dbReference type="Proteomes" id="UP000823749"/>
    </source>
</evidence>
<comment type="caution">
    <text evidence="8">The sequence shown here is derived from an EMBL/GenBank/DDBJ whole genome shotgun (WGS) entry which is preliminary data.</text>
</comment>
<name>A0AAV6LL17_9ERIC</name>